<dbReference type="KEGG" id="bbes:BESB_079490"/>
<organism evidence="2 3">
    <name type="scientific">Besnoitia besnoiti</name>
    <name type="common">Apicomplexan protozoan</name>
    <dbReference type="NCBI Taxonomy" id="94643"/>
    <lineage>
        <taxon>Eukaryota</taxon>
        <taxon>Sar</taxon>
        <taxon>Alveolata</taxon>
        <taxon>Apicomplexa</taxon>
        <taxon>Conoidasida</taxon>
        <taxon>Coccidia</taxon>
        <taxon>Eucoccidiorida</taxon>
        <taxon>Eimeriorina</taxon>
        <taxon>Sarcocystidae</taxon>
        <taxon>Besnoitia</taxon>
    </lineage>
</organism>
<dbReference type="Proteomes" id="UP000224006">
    <property type="component" value="Chromosome VII"/>
</dbReference>
<feature type="region of interest" description="Disordered" evidence="1">
    <location>
        <begin position="100"/>
        <end position="119"/>
    </location>
</feature>
<keyword evidence="3" id="KW-1185">Reference proteome</keyword>
<feature type="compositionally biased region" description="Basic and acidic residues" evidence="1">
    <location>
        <begin position="296"/>
        <end position="316"/>
    </location>
</feature>
<evidence type="ECO:0000256" key="1">
    <source>
        <dbReference type="SAM" id="MobiDB-lite"/>
    </source>
</evidence>
<dbReference type="OrthoDB" id="330934at2759"/>
<feature type="region of interest" description="Disordered" evidence="1">
    <location>
        <begin position="783"/>
        <end position="829"/>
    </location>
</feature>
<comment type="caution">
    <text evidence="2">The sequence shown here is derived from an EMBL/GenBank/DDBJ whole genome shotgun (WGS) entry which is preliminary data.</text>
</comment>
<feature type="region of interest" description="Disordered" evidence="1">
    <location>
        <begin position="542"/>
        <end position="604"/>
    </location>
</feature>
<feature type="compositionally biased region" description="Low complexity" evidence="1">
    <location>
        <begin position="61"/>
        <end position="70"/>
    </location>
</feature>
<sequence>MGSTSAGGGGDGGGGRGGASRRSSPLPAESRRLSPVRISFASAEESSPPWGPPLRRGGHHGPAASGSSRGAGAGPVLRSALRTSFRLSRDIEASRCGFSCGSTPASLDSGTPEDDLRQETRRQAAALRGLRKSAQDIVGDMEKIQLEADVRAKKQLDVDIEHALLASIEKSTRQWHRQAQRLFCHLVPPDWAIDDSDPLVKRMRRKPEKEVYQWDSDVESEAEQEYWRGPSPEDIFGDNLIVKPKTPYKLLGVYTRRMWAASVPAPFIRLHEREKCLQQQADAQAPRLGVSQQSDDSQRSTGKDVATCRRVSERATPRRRRAKLVPSAPENAGIRHAHLVTKGPDYEAMVTGATVGHCAYSCSGCEPTPCPFPLAALKSEPPPGYARAPVAEENARIPSVLEDFLYLAHVPIKRPPWDARKSPLLSTQEVKKAASKPENGAEKEDDVSQRARRRGHTIYSTESRAWTYGLFRDTHRFTGLGRTLGSWFGLPLEDAEENGEGGEDRPVFRDLPTEVDFPFSPFHVSSTFSMSPLLDVRQMTRAHEGGPAKTRAEPSASFERAPVEERPTQGPEEAEERPEGPTGDADAGEAEKAPEKATTDEPSWVSRKVKEVCQRFSVPDVQTICQISQKLKEGVAAAKHETENRIFDQKDVRIFEYWQLQRDRDGPAWVYQGLQWDLPEHYRREVPMQGSPLTEAEIAAQQAAQKEVPVDKRTLLHLKRRGQPRAKKKFSSLFVKQHLLRADSDVSARSIASKALPQKRVRFSSLFPGLRTAFFLSTACGETRPAPDHASGRVSPSSDGRQRVVNGALRSESGNLANPAEEVAEVRQI</sequence>
<dbReference type="AlphaFoldDB" id="A0A2A9MDH1"/>
<protein>
    <submittedName>
        <fullName evidence="2">Uncharacterized protein</fullName>
    </submittedName>
</protein>
<feature type="compositionally biased region" description="Basic and acidic residues" evidence="1">
    <location>
        <begin position="542"/>
        <end position="552"/>
    </location>
</feature>
<feature type="region of interest" description="Disordered" evidence="1">
    <location>
        <begin position="281"/>
        <end position="326"/>
    </location>
</feature>
<dbReference type="EMBL" id="NWUJ01000008">
    <property type="protein sequence ID" value="PFH33733.1"/>
    <property type="molecule type" value="Genomic_DNA"/>
</dbReference>
<feature type="compositionally biased region" description="Polar residues" evidence="1">
    <location>
        <begin position="100"/>
        <end position="109"/>
    </location>
</feature>
<evidence type="ECO:0000313" key="3">
    <source>
        <dbReference type="Proteomes" id="UP000224006"/>
    </source>
</evidence>
<dbReference type="GeneID" id="40312876"/>
<accession>A0A2A9MDH1</accession>
<feature type="compositionally biased region" description="Basic and acidic residues" evidence="1">
    <location>
        <begin position="589"/>
        <end position="599"/>
    </location>
</feature>
<gene>
    <name evidence="2" type="ORF">BESB_079490</name>
</gene>
<reference evidence="2 3" key="1">
    <citation type="submission" date="2017-09" db="EMBL/GenBank/DDBJ databases">
        <title>Genome sequencing of Besnoitia besnoiti strain Bb-Ger1.</title>
        <authorList>
            <person name="Schares G."/>
            <person name="Venepally P."/>
            <person name="Lorenzi H.A."/>
        </authorList>
    </citation>
    <scope>NUCLEOTIDE SEQUENCE [LARGE SCALE GENOMIC DNA]</scope>
    <source>
        <strain evidence="2 3">Bb-Ger1</strain>
    </source>
</reference>
<dbReference type="VEuPathDB" id="ToxoDB:BESB_079490"/>
<feature type="region of interest" description="Disordered" evidence="1">
    <location>
        <begin position="1"/>
        <end position="75"/>
    </location>
</feature>
<feature type="compositionally biased region" description="Gly residues" evidence="1">
    <location>
        <begin position="1"/>
        <end position="18"/>
    </location>
</feature>
<feature type="compositionally biased region" description="Basic and acidic residues" evidence="1">
    <location>
        <begin position="439"/>
        <end position="449"/>
    </location>
</feature>
<name>A0A2A9MDH1_BESBE</name>
<proteinExistence type="predicted"/>
<feature type="region of interest" description="Disordered" evidence="1">
    <location>
        <begin position="418"/>
        <end position="456"/>
    </location>
</feature>
<evidence type="ECO:0000313" key="2">
    <source>
        <dbReference type="EMBL" id="PFH33733.1"/>
    </source>
</evidence>
<dbReference type="RefSeq" id="XP_029217742.1">
    <property type="nucleotide sequence ID" value="XM_029366311.1"/>
</dbReference>